<sequence>MAINNINFNTHTKKFRWVFLSLIVGGSLILILPTVFIFQIKHGQEKQSQEAVAQFPVTVDPQNKIIVESEAVNEYLASPDSPLQASVFDTRETFTSIYKWFATMVANTSMYQNLALAGGGRLITITPGLRKEQVANSFGKALAWNNEDKKDFTTAKEGASLPLTEGSFFPEVYFVELGTTPEIAQDLVNKRFAEEVLSHYGESVSNVVPLNTALTIASLIERETIGTDDMRMISGIIWNRIFKGMNLQIDATLQYVKASNKTTTVWWPKVLSKDKYLKSPYNTYINSGLPPTPIANPSVASILAALNPTQTTCLFYFHDKRGGFHCTDTYSEHVKQLKKYYGQGK</sequence>
<dbReference type="PANTHER" id="PTHR30518:SF2">
    <property type="entry name" value="ENDOLYTIC MUREIN TRANSGLYCOSYLASE"/>
    <property type="match status" value="1"/>
</dbReference>
<dbReference type="Proteomes" id="UP000230758">
    <property type="component" value="Unassembled WGS sequence"/>
</dbReference>
<protein>
    <submittedName>
        <fullName evidence="8">Endolytic transglycosylase MltG</fullName>
    </submittedName>
</protein>
<keyword evidence="6" id="KW-0961">Cell wall biogenesis/degradation</keyword>
<dbReference type="NCBIfam" id="TIGR00247">
    <property type="entry name" value="endolytic transglycosylase MltG"/>
    <property type="match status" value="1"/>
</dbReference>
<dbReference type="InterPro" id="IPR003770">
    <property type="entry name" value="MLTG-like"/>
</dbReference>
<accession>A0A2M7WSH3</accession>
<comment type="caution">
    <text evidence="8">The sequence shown here is derived from an EMBL/GenBank/DDBJ whole genome shotgun (WGS) entry which is preliminary data.</text>
</comment>
<keyword evidence="2 7" id="KW-0812">Transmembrane</keyword>
<dbReference type="Pfam" id="PF02618">
    <property type="entry name" value="YceG"/>
    <property type="match status" value="1"/>
</dbReference>
<dbReference type="AlphaFoldDB" id="A0A2M7WSH3"/>
<evidence type="ECO:0000256" key="4">
    <source>
        <dbReference type="ARBA" id="ARBA00023136"/>
    </source>
</evidence>
<evidence type="ECO:0000256" key="2">
    <source>
        <dbReference type="ARBA" id="ARBA00022692"/>
    </source>
</evidence>
<reference evidence="9" key="1">
    <citation type="submission" date="2017-09" db="EMBL/GenBank/DDBJ databases">
        <title>Depth-based differentiation of microbial function through sediment-hosted aquifers and enrichment of novel symbionts in the deep terrestrial subsurface.</title>
        <authorList>
            <person name="Probst A.J."/>
            <person name="Ladd B."/>
            <person name="Jarett J.K."/>
            <person name="Geller-Mcgrath D.E."/>
            <person name="Sieber C.M.K."/>
            <person name="Emerson J.B."/>
            <person name="Anantharaman K."/>
            <person name="Thomas B.C."/>
            <person name="Malmstrom R."/>
            <person name="Stieglmeier M."/>
            <person name="Klingl A."/>
            <person name="Woyke T."/>
            <person name="Ryan C.M."/>
            <person name="Banfield J.F."/>
        </authorList>
    </citation>
    <scope>NUCLEOTIDE SEQUENCE [LARGE SCALE GENOMIC DNA]</scope>
</reference>
<evidence type="ECO:0000256" key="3">
    <source>
        <dbReference type="ARBA" id="ARBA00022989"/>
    </source>
</evidence>
<gene>
    <name evidence="8" type="ORF">CO185_01125</name>
</gene>
<keyword evidence="3 7" id="KW-1133">Transmembrane helix</keyword>
<evidence type="ECO:0000256" key="5">
    <source>
        <dbReference type="ARBA" id="ARBA00023239"/>
    </source>
</evidence>
<evidence type="ECO:0000313" key="8">
    <source>
        <dbReference type="EMBL" id="PJA32934.1"/>
    </source>
</evidence>
<keyword evidence="1" id="KW-1003">Cell membrane</keyword>
<dbReference type="PANTHER" id="PTHR30518">
    <property type="entry name" value="ENDOLYTIC MUREIN TRANSGLYCOSYLASE"/>
    <property type="match status" value="1"/>
</dbReference>
<feature type="transmembrane region" description="Helical" evidence="7">
    <location>
        <begin position="17"/>
        <end position="38"/>
    </location>
</feature>
<keyword evidence="5" id="KW-0456">Lyase</keyword>
<evidence type="ECO:0000256" key="7">
    <source>
        <dbReference type="SAM" id="Phobius"/>
    </source>
</evidence>
<proteinExistence type="predicted"/>
<dbReference type="EMBL" id="PFXF01000016">
    <property type="protein sequence ID" value="PJA32934.1"/>
    <property type="molecule type" value="Genomic_DNA"/>
</dbReference>
<evidence type="ECO:0000256" key="1">
    <source>
        <dbReference type="ARBA" id="ARBA00022475"/>
    </source>
</evidence>
<organism evidence="8 9">
    <name type="scientific">Candidatus Zambryskibacteria bacterium CG_4_9_14_3_um_filter_42_15</name>
    <dbReference type="NCBI Taxonomy" id="1975112"/>
    <lineage>
        <taxon>Bacteria</taxon>
        <taxon>Candidatus Zambryskiibacteriota</taxon>
    </lineage>
</organism>
<dbReference type="GO" id="GO:0016829">
    <property type="term" value="F:lyase activity"/>
    <property type="evidence" value="ECO:0007669"/>
    <property type="project" value="UniProtKB-KW"/>
</dbReference>
<name>A0A2M7WSH3_9BACT</name>
<evidence type="ECO:0000313" key="9">
    <source>
        <dbReference type="Proteomes" id="UP000230758"/>
    </source>
</evidence>
<keyword evidence="4 7" id="KW-0472">Membrane</keyword>
<dbReference type="GO" id="GO:0071555">
    <property type="term" value="P:cell wall organization"/>
    <property type="evidence" value="ECO:0007669"/>
    <property type="project" value="UniProtKB-KW"/>
</dbReference>
<evidence type="ECO:0000256" key="6">
    <source>
        <dbReference type="ARBA" id="ARBA00023316"/>
    </source>
</evidence>